<evidence type="ECO:0000313" key="1">
    <source>
        <dbReference type="EMBL" id="MEN3749651.1"/>
    </source>
</evidence>
<sequence length="188" mass="21511">MPPLYARYISKGSSRFVELMMRYAIAPALLLLYTAAADAQRTQDRRDLPDVADVYTQLVQNPPLLTAERLPAGYKLGRCRLDIDGHPYISGRCAYEISEGGAFEFHGPRQVFSGVDYRKPEVFADEISTDYFVQVRRELLDGDKRGPRWQAFWNGTKPATHAYRDLGRLTKRGACYVNARTRICLWKQ</sequence>
<evidence type="ECO:0000313" key="2">
    <source>
        <dbReference type="Proteomes" id="UP001427805"/>
    </source>
</evidence>
<dbReference type="EMBL" id="JBDIZK010000015">
    <property type="protein sequence ID" value="MEN3749651.1"/>
    <property type="molecule type" value="Genomic_DNA"/>
</dbReference>
<comment type="caution">
    <text evidence="1">The sequence shown here is derived from an EMBL/GenBank/DDBJ whole genome shotgun (WGS) entry which is preliminary data.</text>
</comment>
<accession>A0ABV0BG71</accession>
<reference evidence="1 2" key="1">
    <citation type="submission" date="2024-05" db="EMBL/GenBank/DDBJ databases">
        <title>Sphingomonas sp. HF-S3 16S ribosomal RNA gene Genome sequencing and assembly.</title>
        <authorList>
            <person name="Lee H."/>
        </authorList>
    </citation>
    <scope>NUCLEOTIDE SEQUENCE [LARGE SCALE GENOMIC DNA]</scope>
    <source>
        <strain evidence="1 2">HF-S3</strain>
    </source>
</reference>
<keyword evidence="2" id="KW-1185">Reference proteome</keyword>
<dbReference type="RefSeq" id="WP_346248696.1">
    <property type="nucleotide sequence ID" value="NZ_JBDIZK010000015.1"/>
</dbReference>
<dbReference type="Proteomes" id="UP001427805">
    <property type="component" value="Unassembled WGS sequence"/>
</dbReference>
<proteinExistence type="predicted"/>
<protein>
    <submittedName>
        <fullName evidence="1">Uncharacterized protein</fullName>
    </submittedName>
</protein>
<organism evidence="1 2">
    <name type="scientific">Sphingomonas rustica</name>
    <dbReference type="NCBI Taxonomy" id="3103142"/>
    <lineage>
        <taxon>Bacteria</taxon>
        <taxon>Pseudomonadati</taxon>
        <taxon>Pseudomonadota</taxon>
        <taxon>Alphaproteobacteria</taxon>
        <taxon>Sphingomonadales</taxon>
        <taxon>Sphingomonadaceae</taxon>
        <taxon>Sphingomonas</taxon>
    </lineage>
</organism>
<gene>
    <name evidence="1" type="ORF">TPR58_20930</name>
</gene>
<name>A0ABV0BG71_9SPHN</name>